<dbReference type="Gene3D" id="3.40.720.10">
    <property type="entry name" value="Alkaline Phosphatase, subunit A"/>
    <property type="match status" value="1"/>
</dbReference>
<keyword evidence="4" id="KW-1185">Reference proteome</keyword>
<feature type="non-terminal residue" evidence="3">
    <location>
        <position position="643"/>
    </location>
</feature>
<keyword evidence="2" id="KW-1133">Transmembrane helix</keyword>
<evidence type="ECO:0008006" key="5">
    <source>
        <dbReference type="Google" id="ProtNLM"/>
    </source>
</evidence>
<keyword evidence="2" id="KW-0812">Transmembrane</keyword>
<evidence type="ECO:0000256" key="1">
    <source>
        <dbReference type="SAM" id="MobiDB-lite"/>
    </source>
</evidence>
<accession>S7XLD7</accession>
<dbReference type="GO" id="GO:0006506">
    <property type="term" value="P:GPI anchor biosynthetic process"/>
    <property type="evidence" value="ECO:0007669"/>
    <property type="project" value="InterPro"/>
</dbReference>
<dbReference type="GO" id="GO:0005789">
    <property type="term" value="C:endoplasmic reticulum membrane"/>
    <property type="evidence" value="ECO:0007669"/>
    <property type="project" value="TreeGrafter"/>
</dbReference>
<feature type="compositionally biased region" description="Low complexity" evidence="1">
    <location>
        <begin position="547"/>
        <end position="564"/>
    </location>
</feature>
<dbReference type="AlphaFoldDB" id="S7XLD7"/>
<feature type="compositionally biased region" description="Low complexity" evidence="1">
    <location>
        <begin position="337"/>
        <end position="352"/>
    </location>
</feature>
<feature type="compositionally biased region" description="Basic and acidic residues" evidence="1">
    <location>
        <begin position="537"/>
        <end position="546"/>
    </location>
</feature>
<feature type="region of interest" description="Disordered" evidence="1">
    <location>
        <begin position="168"/>
        <end position="205"/>
    </location>
</feature>
<feature type="region of interest" description="Disordered" evidence="1">
    <location>
        <begin position="314"/>
        <end position="352"/>
    </location>
</feature>
<feature type="transmembrane region" description="Helical" evidence="2">
    <location>
        <begin position="83"/>
        <end position="102"/>
    </location>
</feature>
<dbReference type="GO" id="GO:0051377">
    <property type="term" value="F:mannose-ethanolamine phosphotransferase activity"/>
    <property type="evidence" value="ECO:0007669"/>
    <property type="project" value="TreeGrafter"/>
</dbReference>
<evidence type="ECO:0000256" key="2">
    <source>
        <dbReference type="SAM" id="Phobius"/>
    </source>
</evidence>
<reference evidence="4" key="1">
    <citation type="journal article" date="2013" name="PLoS Genet.">
        <title>The genome of Spraguea lophii and the basis of host-microsporidian interactions.</title>
        <authorList>
            <person name="Campbell S.E."/>
            <person name="Williams T.A."/>
            <person name="Yousuf A."/>
            <person name="Soanes D.M."/>
            <person name="Paszkiewicz K.H."/>
            <person name="Williams B.A.P."/>
        </authorList>
    </citation>
    <scope>NUCLEOTIDE SEQUENCE [LARGE SCALE GENOMIC DNA]</scope>
    <source>
        <strain evidence="4">42_110</strain>
    </source>
</reference>
<gene>
    <name evidence="3" type="ORF">SLOPH_517</name>
</gene>
<dbReference type="SUPFAM" id="SSF53649">
    <property type="entry name" value="Alkaline phosphatase-like"/>
    <property type="match status" value="1"/>
</dbReference>
<comment type="caution">
    <text evidence="3">The sequence shown here is derived from an EMBL/GenBank/DDBJ whole genome shotgun (WGS) entry which is preliminary data.</text>
</comment>
<protein>
    <recommendedName>
        <fullName evidence="5">Metalloenzyme domain-containing protein</fullName>
    </recommendedName>
</protein>
<dbReference type="PANTHER" id="PTHR23071:SF1">
    <property type="entry name" value="GPI ETHANOLAMINE PHOSPHATE TRANSFERASE 3"/>
    <property type="match status" value="1"/>
</dbReference>
<name>S7XLD7_SPRLO</name>
<dbReference type="VEuPathDB" id="MicrosporidiaDB:SLOPH_517"/>
<feature type="region of interest" description="Disordered" evidence="1">
    <location>
        <begin position="537"/>
        <end position="564"/>
    </location>
</feature>
<proteinExistence type="predicted"/>
<dbReference type="InterPro" id="IPR017850">
    <property type="entry name" value="Alkaline_phosphatase_core_sf"/>
</dbReference>
<evidence type="ECO:0000313" key="3">
    <source>
        <dbReference type="EMBL" id="EPR79894.1"/>
    </source>
</evidence>
<dbReference type="PANTHER" id="PTHR23071">
    <property type="entry name" value="PHOSPHATIDYLINOSITOL GLYCAN"/>
    <property type="match status" value="1"/>
</dbReference>
<organism evidence="3 4">
    <name type="scientific">Spraguea lophii (strain 42_110)</name>
    <name type="common">Microsporidian parasite</name>
    <dbReference type="NCBI Taxonomy" id="1358809"/>
    <lineage>
        <taxon>Eukaryota</taxon>
        <taxon>Fungi</taxon>
        <taxon>Fungi incertae sedis</taxon>
        <taxon>Microsporidia</taxon>
        <taxon>Spragueidae</taxon>
        <taxon>Spraguea</taxon>
    </lineage>
</organism>
<dbReference type="InterPro" id="IPR039524">
    <property type="entry name" value="PIGO/GPI13"/>
</dbReference>
<feature type="compositionally biased region" description="Basic and acidic residues" evidence="1">
    <location>
        <begin position="168"/>
        <end position="186"/>
    </location>
</feature>
<evidence type="ECO:0000313" key="4">
    <source>
        <dbReference type="Proteomes" id="UP000014978"/>
    </source>
</evidence>
<dbReference type="EMBL" id="ATCN01000079">
    <property type="protein sequence ID" value="EPR79894.1"/>
    <property type="molecule type" value="Genomic_DNA"/>
</dbReference>
<dbReference type="Proteomes" id="UP000014978">
    <property type="component" value="Unassembled WGS sequence"/>
</dbReference>
<dbReference type="InParanoid" id="S7XLD7"/>
<dbReference type="OrthoDB" id="272139at2759"/>
<keyword evidence="2" id="KW-0472">Membrane</keyword>
<dbReference type="STRING" id="1358809.S7XLD7"/>
<dbReference type="HOGENOM" id="CLU_426180_0_0_1"/>
<sequence>MSNNNNYTDKDNSYNININSNNSYNDNDKISSTDHSYNTTNITTTNKHITIAKKHTNNIITIINMYYRIYNYIKYKIKNMNTFIIILNIIAIYLYVTGMINIRSYNKIDINNNDRIDNNNKIDNTYNKIVYLLIDGLRIDGAVPVDKENNYFNNLVFLNSIPEVDSYAKSDNKSDDDKSGTKDNSDKNNTTTNNNKHTNNNNTINNKNIYKKTYISYAGCPTSTPIRVESMFSGIPTNILNGAFNFLRTNIEQDNITDILNFKFIGDDTWEQLFRVSKKQKEIPRYMPQYDKYLDLNVEKNIVKDIEEQIKKMYSNNDNDNRLDGSDNNNEIDDNSNETNTNNDKNNNNDNTSYTNRDALIIHLLYLDNIGHTEGNINSKIFINAFKHYDNIIERITKNIDDDTLLVITADHGVTDKGEHGSKSVEEVSTPCIFISKKLHKHYKNINKDGNIDNNSSIDKSVYKDNNINKSNDIGNNSSIDTNININQEKDNNIYSYNLKGERIIVYPNEIRKKYISKYYNLDQSWIRFKGFNHNNNDNKQDDNKSGNKNNTKNSTYNNNNTNNNKEIDIIHQEDILPTILSLIGKRLPEYTVGNTIYEINDDIFRELYYKLNLIEKINNGNSNKCKDGNNYTNNHTINTNNH</sequence>
<feature type="compositionally biased region" description="Low complexity" evidence="1">
    <location>
        <begin position="187"/>
        <end position="205"/>
    </location>
</feature>